<reference evidence="2 3" key="1">
    <citation type="journal article" date="2022" name="Nat. Plants">
        <title>Genomes of leafy and leafless Platanthera orchids illuminate the evolution of mycoheterotrophy.</title>
        <authorList>
            <person name="Li M.H."/>
            <person name="Liu K.W."/>
            <person name="Li Z."/>
            <person name="Lu H.C."/>
            <person name="Ye Q.L."/>
            <person name="Zhang D."/>
            <person name="Wang J.Y."/>
            <person name="Li Y.F."/>
            <person name="Zhong Z.M."/>
            <person name="Liu X."/>
            <person name="Yu X."/>
            <person name="Liu D.K."/>
            <person name="Tu X.D."/>
            <person name="Liu B."/>
            <person name="Hao Y."/>
            <person name="Liao X.Y."/>
            <person name="Jiang Y.T."/>
            <person name="Sun W.H."/>
            <person name="Chen J."/>
            <person name="Chen Y.Q."/>
            <person name="Ai Y."/>
            <person name="Zhai J.W."/>
            <person name="Wu S.S."/>
            <person name="Zhou Z."/>
            <person name="Hsiao Y.Y."/>
            <person name="Wu W.L."/>
            <person name="Chen Y.Y."/>
            <person name="Lin Y.F."/>
            <person name="Hsu J.L."/>
            <person name="Li C.Y."/>
            <person name="Wang Z.W."/>
            <person name="Zhao X."/>
            <person name="Zhong W.Y."/>
            <person name="Ma X.K."/>
            <person name="Ma L."/>
            <person name="Huang J."/>
            <person name="Chen G.Z."/>
            <person name="Huang M.Z."/>
            <person name="Huang L."/>
            <person name="Peng D.H."/>
            <person name="Luo Y.B."/>
            <person name="Zou S.Q."/>
            <person name="Chen S.P."/>
            <person name="Lan S."/>
            <person name="Tsai W.C."/>
            <person name="Van de Peer Y."/>
            <person name="Liu Z.J."/>
        </authorList>
    </citation>
    <scope>NUCLEOTIDE SEQUENCE [LARGE SCALE GENOMIC DNA]</scope>
    <source>
        <strain evidence="2">Lor287</strain>
    </source>
</reference>
<protein>
    <submittedName>
        <fullName evidence="2">Uncharacterized protein</fullName>
    </submittedName>
</protein>
<name>A0AAP0ASX1_9ASPA</name>
<evidence type="ECO:0000313" key="2">
    <source>
        <dbReference type="EMBL" id="KAK8913929.1"/>
    </source>
</evidence>
<dbReference type="Proteomes" id="UP001418222">
    <property type="component" value="Unassembled WGS sequence"/>
</dbReference>
<comment type="caution">
    <text evidence="2">The sequence shown here is derived from an EMBL/GenBank/DDBJ whole genome shotgun (WGS) entry which is preliminary data.</text>
</comment>
<organism evidence="2 3">
    <name type="scientific">Platanthera zijinensis</name>
    <dbReference type="NCBI Taxonomy" id="2320716"/>
    <lineage>
        <taxon>Eukaryota</taxon>
        <taxon>Viridiplantae</taxon>
        <taxon>Streptophyta</taxon>
        <taxon>Embryophyta</taxon>
        <taxon>Tracheophyta</taxon>
        <taxon>Spermatophyta</taxon>
        <taxon>Magnoliopsida</taxon>
        <taxon>Liliopsida</taxon>
        <taxon>Asparagales</taxon>
        <taxon>Orchidaceae</taxon>
        <taxon>Orchidoideae</taxon>
        <taxon>Orchideae</taxon>
        <taxon>Orchidinae</taxon>
        <taxon>Platanthera</taxon>
    </lineage>
</organism>
<dbReference type="AlphaFoldDB" id="A0AAP0ASX1"/>
<evidence type="ECO:0000313" key="3">
    <source>
        <dbReference type="Proteomes" id="UP001418222"/>
    </source>
</evidence>
<keyword evidence="1" id="KW-0175">Coiled coil</keyword>
<gene>
    <name evidence="2" type="ORF">KSP39_PZI024022</name>
</gene>
<evidence type="ECO:0000256" key="1">
    <source>
        <dbReference type="SAM" id="Coils"/>
    </source>
</evidence>
<dbReference type="EMBL" id="JBBWWQ010000021">
    <property type="protein sequence ID" value="KAK8913929.1"/>
    <property type="molecule type" value="Genomic_DNA"/>
</dbReference>
<sequence>MLRTRWPRTRLLKITPDRWSSRPLLSIDEIEDYLGDPMDPLEMKRRVAEMLRKHAHITQELEKGKQAADHRIDWLEVECDRLSLEIDADIEVDETDPHAILSEVDQQLRLARRGVDAARAFHLPNCPPYFLQDAETAERLHSHVAELEAEVKELRAQVVQLKDAAPSTSRSAIPPPPSLYTHEEVEEFCRDANIRTAELILKMMREMGVVKDDCDNVDDGSWKWASLRGKGSEEDVEDIIASSSRCWTSNLKREIRSMDSLVGLVATAKCLSVIRQSFLHHCRTPEYIHLYRVKERESLLYLQCETE</sequence>
<feature type="coiled-coil region" evidence="1">
    <location>
        <begin position="137"/>
        <end position="164"/>
    </location>
</feature>
<keyword evidence="3" id="KW-1185">Reference proteome</keyword>
<accession>A0AAP0ASX1</accession>
<proteinExistence type="predicted"/>